<feature type="transmembrane region" description="Helical" evidence="1">
    <location>
        <begin position="192"/>
        <end position="210"/>
    </location>
</feature>
<keyword evidence="1" id="KW-0472">Membrane</keyword>
<feature type="transmembrane region" description="Helical" evidence="1">
    <location>
        <begin position="126"/>
        <end position="145"/>
    </location>
</feature>
<feature type="transmembrane region" description="Helical" evidence="1">
    <location>
        <begin position="217"/>
        <end position="236"/>
    </location>
</feature>
<name>A0ABQ3KKV6_9PSEU</name>
<keyword evidence="1" id="KW-0812">Transmembrane</keyword>
<evidence type="ECO:0000256" key="1">
    <source>
        <dbReference type="SAM" id="Phobius"/>
    </source>
</evidence>
<keyword evidence="1" id="KW-1133">Transmembrane helix</keyword>
<feature type="transmembrane region" description="Helical" evidence="1">
    <location>
        <begin position="248"/>
        <end position="271"/>
    </location>
</feature>
<protein>
    <submittedName>
        <fullName evidence="3">Acyltransferase</fullName>
    </submittedName>
</protein>
<accession>A0ABQ3KKV6</accession>
<keyword evidence="3" id="KW-0012">Acyltransferase</keyword>
<organism evidence="3 4">
    <name type="scientific">Amycolatopsis bullii</name>
    <dbReference type="NCBI Taxonomy" id="941987"/>
    <lineage>
        <taxon>Bacteria</taxon>
        <taxon>Bacillati</taxon>
        <taxon>Actinomycetota</taxon>
        <taxon>Actinomycetes</taxon>
        <taxon>Pseudonocardiales</taxon>
        <taxon>Pseudonocardiaceae</taxon>
        <taxon>Amycolatopsis</taxon>
    </lineage>
</organism>
<dbReference type="PANTHER" id="PTHR23028:SF53">
    <property type="entry name" value="ACYL_TRANSF_3 DOMAIN-CONTAINING PROTEIN"/>
    <property type="match status" value="1"/>
</dbReference>
<feature type="transmembrane region" description="Helical" evidence="1">
    <location>
        <begin position="321"/>
        <end position="344"/>
    </location>
</feature>
<evidence type="ECO:0000259" key="2">
    <source>
        <dbReference type="Pfam" id="PF01757"/>
    </source>
</evidence>
<dbReference type="InterPro" id="IPR050879">
    <property type="entry name" value="Acyltransferase_3"/>
</dbReference>
<dbReference type="PANTHER" id="PTHR23028">
    <property type="entry name" value="ACETYLTRANSFERASE"/>
    <property type="match status" value="1"/>
</dbReference>
<keyword evidence="3" id="KW-0808">Transferase</keyword>
<reference evidence="4" key="1">
    <citation type="journal article" date="2019" name="Int. J. Syst. Evol. Microbiol.">
        <title>The Global Catalogue of Microorganisms (GCM) 10K type strain sequencing project: providing services to taxonomists for standard genome sequencing and annotation.</title>
        <authorList>
            <consortium name="The Broad Institute Genomics Platform"/>
            <consortium name="The Broad Institute Genome Sequencing Center for Infectious Disease"/>
            <person name="Wu L."/>
            <person name="Ma J."/>
        </authorList>
    </citation>
    <scope>NUCLEOTIDE SEQUENCE [LARGE SCALE GENOMIC DNA]</scope>
    <source>
        <strain evidence="4">CGMCC 4.7680</strain>
    </source>
</reference>
<proteinExistence type="predicted"/>
<dbReference type="GO" id="GO:0016746">
    <property type="term" value="F:acyltransferase activity"/>
    <property type="evidence" value="ECO:0007669"/>
    <property type="project" value="UniProtKB-KW"/>
</dbReference>
<feature type="transmembrane region" description="Helical" evidence="1">
    <location>
        <begin position="283"/>
        <end position="301"/>
    </location>
</feature>
<evidence type="ECO:0000313" key="4">
    <source>
        <dbReference type="Proteomes" id="UP000649955"/>
    </source>
</evidence>
<dbReference type="RefSeq" id="WP_191314148.1">
    <property type="nucleotide sequence ID" value="NZ_BNAW01000027.1"/>
</dbReference>
<feature type="transmembrane region" description="Helical" evidence="1">
    <location>
        <begin position="365"/>
        <end position="384"/>
    </location>
</feature>
<dbReference type="Pfam" id="PF01757">
    <property type="entry name" value="Acyl_transf_3"/>
    <property type="match status" value="1"/>
</dbReference>
<dbReference type="EMBL" id="BNAW01000027">
    <property type="protein sequence ID" value="GHG27937.1"/>
    <property type="molecule type" value="Genomic_DNA"/>
</dbReference>
<dbReference type="InterPro" id="IPR002656">
    <property type="entry name" value="Acyl_transf_3_dom"/>
</dbReference>
<feature type="transmembrane region" description="Helical" evidence="1">
    <location>
        <begin position="404"/>
        <end position="424"/>
    </location>
</feature>
<feature type="domain" description="Acyltransferase 3" evidence="2">
    <location>
        <begin position="47"/>
        <end position="420"/>
    </location>
</feature>
<keyword evidence="4" id="KW-1185">Reference proteome</keyword>
<dbReference type="Proteomes" id="UP000649955">
    <property type="component" value="Unassembled WGS sequence"/>
</dbReference>
<comment type="caution">
    <text evidence="3">The sequence shown here is derived from an EMBL/GenBank/DDBJ whole genome shotgun (WGS) entry which is preliminary data.</text>
</comment>
<feature type="transmembrane region" description="Helical" evidence="1">
    <location>
        <begin position="84"/>
        <end position="105"/>
    </location>
</feature>
<sequence>MDAENGRVLTAPPAGAPAVAVAADGAATPKTEAKPAKSAKPGAHIGQLTGIRAVAALWVLAFHFRPELLKSFGFLYPLVPLFNVGYLGVDLFFVLSGFILTFTHLDRMAEGWGPKKMAGFLWLRLSRIWPVLFFMLLVWGAYHAFSLEANNDGRLQAALDPSRFLSHVFLVHAWSTAHHDWNPVDWSLSAEWLAYLAFTVLVVVLARMLVHVSSRALLVTAGILVMPMVVIGMGFQDGSDLLWNGDTIVAGIVPLRVLTEFFAGAVVALLVMRHGATVKLPWFLKPSAILVAIVVVVYAVQRWDPAPRFRFDQDWRINGHLMWGSTETVVVVPLFLLLIGSLAVSRRDPATKVLASRVLVWGGKISFALYMVHWLFLDLARKVISTKFVIPDELSGWQSWPYRLTVLVAIGLAVLSAHLVYRFVEEPCRRIMRTLLPSSMRV</sequence>
<gene>
    <name evidence="3" type="ORF">GCM10017567_54410</name>
</gene>
<feature type="transmembrane region" description="Helical" evidence="1">
    <location>
        <begin position="45"/>
        <end position="64"/>
    </location>
</feature>
<evidence type="ECO:0000313" key="3">
    <source>
        <dbReference type="EMBL" id="GHG27937.1"/>
    </source>
</evidence>